<keyword evidence="1" id="KW-0175">Coiled coil</keyword>
<proteinExistence type="predicted"/>
<evidence type="ECO:0000313" key="4">
    <source>
        <dbReference type="Proteomes" id="UP000825051"/>
    </source>
</evidence>
<evidence type="ECO:0008006" key="5">
    <source>
        <dbReference type="Google" id="ProtNLM"/>
    </source>
</evidence>
<evidence type="ECO:0000256" key="1">
    <source>
        <dbReference type="SAM" id="Coils"/>
    </source>
</evidence>
<dbReference type="EMBL" id="CP080507">
    <property type="protein sequence ID" value="QYM80294.1"/>
    <property type="molecule type" value="Genomic_DNA"/>
</dbReference>
<dbReference type="KEGG" id="ole:K0B96_06675"/>
<evidence type="ECO:0000256" key="2">
    <source>
        <dbReference type="SAM" id="Phobius"/>
    </source>
</evidence>
<feature type="coiled-coil region" evidence="1">
    <location>
        <begin position="393"/>
        <end position="422"/>
    </location>
</feature>
<accession>A0A8F9TW24</accession>
<reference evidence="3" key="1">
    <citation type="submission" date="2021-08" db="EMBL/GenBank/DDBJ databases">
        <title>Genome of a novel bacterium of the phylum Verrucomicrobia, Oleiharenicola sp. KSB-15.</title>
        <authorList>
            <person name="Chung J.-H."/>
            <person name="Ahn J.-H."/>
            <person name="Yoon Y."/>
            <person name="Kim D.-Y."/>
            <person name="An S.-H."/>
            <person name="Park I."/>
            <person name="Yeon J."/>
        </authorList>
    </citation>
    <scope>NUCLEOTIDE SEQUENCE</scope>
    <source>
        <strain evidence="3">KSB-15</strain>
    </source>
</reference>
<dbReference type="AlphaFoldDB" id="A0A8F9TW24"/>
<keyword evidence="4" id="KW-1185">Reference proteome</keyword>
<dbReference type="Proteomes" id="UP000825051">
    <property type="component" value="Chromosome"/>
</dbReference>
<name>A0A8F9TW24_9BACT</name>
<feature type="transmembrane region" description="Helical" evidence="2">
    <location>
        <begin position="651"/>
        <end position="672"/>
    </location>
</feature>
<gene>
    <name evidence="3" type="ORF">K0B96_06675</name>
</gene>
<keyword evidence="2" id="KW-0472">Membrane</keyword>
<keyword evidence="2" id="KW-0812">Transmembrane</keyword>
<keyword evidence="2" id="KW-1133">Transmembrane helix</keyword>
<sequence length="805" mass="83795">MADQDSTLQILIDVRARLAAIDDSLRGLGQVEKAAAKSGDALLEQGKAAAETGGKLLDAAQQQTALAEASREATKGAEAQRDALHQTTQQIAETAEKIAQTAHEQVVLQGATKEAAQATAAQGAAIQQTTAQIATTSERTAVLTDKLLESQEAFRVVKDASTSFTGMLRTGLGIDLARRGLDLLVGTLKEAATHSFEVAAQLKDTATNIGISVESFQVLRDMTVNAGGSVEALTGALNDQQRSLVQARNVNSGAAAAYRQLNLDAARLANLPVERQFEQIAFAISHATDKQAAYAAASQILGTRNLPQLRQALRDLAVEGYDKVKESAEGAGRFMSAETIARLAAAKQGLANGKDILTAKIGEDFASALKFFGQEVTVPQPETKSAKEIDAAKKQAEQREALAEATAKLASNERSLAVAQADGTAGTAEKDFTILAHLAQQKTLLEQIVALREAMPLAIEDAETEPKRADEIDALRARIRALQNEIQARNGVGPTAFDQRKEKFRAFNEPTPFTTATNRDPRLNASEGVAAGAMDWVSSLGSQGDQVAAAMQSSIGATVQSISEGIYGWITGTESFGDAMMNLGSTILQTMLQTIIQMGVQWLINAVLIKTGMISIEATGDALRTARVVKENAAEVATLPAKTAGAAASGISSYGVALAFGALAIAVVLGAMSMFDTGGYTGDGGVKEIAGIAHRGEVIFSQDDVARHGGPAAVEAMRLGDGAGAIEAMPVAMPAPLSAPATGSPIAAGAALAAAAAAAATRQKPSRTVVVDSRRLAEQLRDDPAFFTTVQDMITGNPGAFGIAS</sequence>
<evidence type="ECO:0000313" key="3">
    <source>
        <dbReference type="EMBL" id="QYM80294.1"/>
    </source>
</evidence>
<organism evidence="3 4">
    <name type="scientific">Horticoccus luteus</name>
    <dbReference type="NCBI Taxonomy" id="2862869"/>
    <lineage>
        <taxon>Bacteria</taxon>
        <taxon>Pseudomonadati</taxon>
        <taxon>Verrucomicrobiota</taxon>
        <taxon>Opitutia</taxon>
        <taxon>Opitutales</taxon>
        <taxon>Opitutaceae</taxon>
        <taxon>Horticoccus</taxon>
    </lineage>
</organism>
<dbReference type="RefSeq" id="WP_220165273.1">
    <property type="nucleotide sequence ID" value="NZ_CP080507.1"/>
</dbReference>
<protein>
    <recommendedName>
        <fullName evidence="5">Tape measure domain-containing protein</fullName>
    </recommendedName>
</protein>